<reference evidence="16 17" key="1">
    <citation type="journal article" date="2010" name="Stand. Genomic Sci.">
        <title>Complete genome sequence of Denitrovibrio acetiphilus type strain (N2460).</title>
        <authorList>
            <person name="Kiss H."/>
            <person name="Lang E."/>
            <person name="Lapidus A."/>
            <person name="Copeland A."/>
            <person name="Nolan M."/>
            <person name="Glavina Del Rio T."/>
            <person name="Chen F."/>
            <person name="Lucas S."/>
            <person name="Tice H."/>
            <person name="Cheng J.F."/>
            <person name="Han C."/>
            <person name="Goodwin L."/>
            <person name="Pitluck S."/>
            <person name="Liolios K."/>
            <person name="Pati A."/>
            <person name="Ivanova N."/>
            <person name="Mavromatis K."/>
            <person name="Chen A."/>
            <person name="Palaniappan K."/>
            <person name="Land M."/>
            <person name="Hauser L."/>
            <person name="Chang Y.J."/>
            <person name="Jeffries C.D."/>
            <person name="Detter J.C."/>
            <person name="Brettin T."/>
            <person name="Spring S."/>
            <person name="Rohde M."/>
            <person name="Goker M."/>
            <person name="Woyke T."/>
            <person name="Bristow J."/>
            <person name="Eisen J.A."/>
            <person name="Markowitz V."/>
            <person name="Hugenholtz P."/>
            <person name="Kyrpides N.C."/>
            <person name="Klenk H.P."/>
        </authorList>
    </citation>
    <scope>NUCLEOTIDE SEQUENCE [LARGE SCALE GENOMIC DNA]</scope>
    <source>
        <strain evidence="17">DSM 12809 / NBRC 114555 / N2460</strain>
    </source>
</reference>
<keyword evidence="6" id="KW-0408">Iron</keyword>
<dbReference type="Gene3D" id="2.40.170.20">
    <property type="entry name" value="TonB-dependent receptor, beta-barrel domain"/>
    <property type="match status" value="1"/>
</dbReference>
<dbReference type="InterPro" id="IPR010916">
    <property type="entry name" value="TonB_box_CS"/>
</dbReference>
<protein>
    <submittedName>
        <fullName evidence="16">TonB-dependent receptor</fullName>
    </submittedName>
</protein>
<evidence type="ECO:0000256" key="5">
    <source>
        <dbReference type="ARBA" id="ARBA00022692"/>
    </source>
</evidence>
<evidence type="ECO:0000256" key="3">
    <source>
        <dbReference type="ARBA" id="ARBA00022452"/>
    </source>
</evidence>
<keyword evidence="17" id="KW-1185">Reference proteome</keyword>
<evidence type="ECO:0000256" key="8">
    <source>
        <dbReference type="ARBA" id="ARBA00023077"/>
    </source>
</evidence>
<evidence type="ECO:0000256" key="13">
    <source>
        <dbReference type="SAM" id="SignalP"/>
    </source>
</evidence>
<dbReference type="GO" id="GO:0009279">
    <property type="term" value="C:cell outer membrane"/>
    <property type="evidence" value="ECO:0007669"/>
    <property type="project" value="UniProtKB-SubCell"/>
</dbReference>
<dbReference type="InterPro" id="IPR039426">
    <property type="entry name" value="TonB-dep_rcpt-like"/>
</dbReference>
<name>D4H690_DENA2</name>
<dbReference type="InterPro" id="IPR036942">
    <property type="entry name" value="Beta-barrel_TonB_sf"/>
</dbReference>
<dbReference type="CDD" id="cd01347">
    <property type="entry name" value="ligand_gated_channel"/>
    <property type="match status" value="1"/>
</dbReference>
<dbReference type="Pfam" id="PF07715">
    <property type="entry name" value="Plug"/>
    <property type="match status" value="1"/>
</dbReference>
<dbReference type="GO" id="GO:0006826">
    <property type="term" value="P:iron ion transport"/>
    <property type="evidence" value="ECO:0007669"/>
    <property type="project" value="UniProtKB-KW"/>
</dbReference>
<evidence type="ECO:0000256" key="11">
    <source>
        <dbReference type="PROSITE-ProRule" id="PRU01360"/>
    </source>
</evidence>
<keyword evidence="4" id="KW-0410">Iron transport</keyword>
<accession>D4H690</accession>
<evidence type="ECO:0000256" key="4">
    <source>
        <dbReference type="ARBA" id="ARBA00022496"/>
    </source>
</evidence>
<dbReference type="PROSITE" id="PS00430">
    <property type="entry name" value="TONB_DEPENDENT_REC_1"/>
    <property type="match status" value="1"/>
</dbReference>
<evidence type="ECO:0000259" key="14">
    <source>
        <dbReference type="Pfam" id="PF00593"/>
    </source>
</evidence>
<evidence type="ECO:0000256" key="9">
    <source>
        <dbReference type="ARBA" id="ARBA00023136"/>
    </source>
</evidence>
<organism evidence="16 17">
    <name type="scientific">Denitrovibrio acetiphilus (strain DSM 12809 / NBRC 114555 / N2460)</name>
    <dbReference type="NCBI Taxonomy" id="522772"/>
    <lineage>
        <taxon>Bacteria</taxon>
        <taxon>Pseudomonadati</taxon>
        <taxon>Deferribacterota</taxon>
        <taxon>Deferribacteres</taxon>
        <taxon>Deferribacterales</taxon>
        <taxon>Geovibrionaceae</taxon>
        <taxon>Denitrovibrio</taxon>
    </lineage>
</organism>
<keyword evidence="9 11" id="KW-0472">Membrane</keyword>
<dbReference type="KEGG" id="dap:Dacet_0958"/>
<dbReference type="OrthoDB" id="9775095at2"/>
<dbReference type="AlphaFoldDB" id="D4H690"/>
<gene>
    <name evidence="16" type="ordered locus">Dacet_0958</name>
</gene>
<evidence type="ECO:0000256" key="7">
    <source>
        <dbReference type="ARBA" id="ARBA00023065"/>
    </source>
</evidence>
<evidence type="ECO:0000256" key="6">
    <source>
        <dbReference type="ARBA" id="ARBA00023004"/>
    </source>
</evidence>
<dbReference type="Pfam" id="PF00593">
    <property type="entry name" value="TonB_dep_Rec_b-barrel"/>
    <property type="match status" value="1"/>
</dbReference>
<dbReference type="InParanoid" id="D4H690"/>
<keyword evidence="13" id="KW-0732">Signal</keyword>
<evidence type="ECO:0000256" key="10">
    <source>
        <dbReference type="ARBA" id="ARBA00023237"/>
    </source>
</evidence>
<feature type="chain" id="PRO_5003058264" evidence="13">
    <location>
        <begin position="20"/>
        <end position="676"/>
    </location>
</feature>
<keyword evidence="3 11" id="KW-1134">Transmembrane beta strand</keyword>
<evidence type="ECO:0000256" key="2">
    <source>
        <dbReference type="ARBA" id="ARBA00022448"/>
    </source>
</evidence>
<dbReference type="EMBL" id="CP001968">
    <property type="protein sequence ID" value="ADD67736.1"/>
    <property type="molecule type" value="Genomic_DNA"/>
</dbReference>
<dbReference type="PROSITE" id="PS52016">
    <property type="entry name" value="TONB_DEPENDENT_REC_3"/>
    <property type="match status" value="1"/>
</dbReference>
<comment type="subcellular location">
    <subcellularLocation>
        <location evidence="1 11">Cell outer membrane</location>
        <topology evidence="1 11">Multi-pass membrane protein</topology>
    </subcellularLocation>
</comment>
<feature type="signal peptide" evidence="13">
    <location>
        <begin position="1"/>
        <end position="19"/>
    </location>
</feature>
<dbReference type="FunCoup" id="D4H690">
    <property type="interactions" value="30"/>
</dbReference>
<evidence type="ECO:0000313" key="16">
    <source>
        <dbReference type="EMBL" id="ADD67736.1"/>
    </source>
</evidence>
<dbReference type="SUPFAM" id="SSF56935">
    <property type="entry name" value="Porins"/>
    <property type="match status" value="1"/>
</dbReference>
<evidence type="ECO:0000256" key="12">
    <source>
        <dbReference type="RuleBase" id="RU003357"/>
    </source>
</evidence>
<evidence type="ECO:0000256" key="1">
    <source>
        <dbReference type="ARBA" id="ARBA00004571"/>
    </source>
</evidence>
<dbReference type="Proteomes" id="UP000002012">
    <property type="component" value="Chromosome"/>
</dbReference>
<dbReference type="PANTHER" id="PTHR32552">
    <property type="entry name" value="FERRICHROME IRON RECEPTOR-RELATED"/>
    <property type="match status" value="1"/>
</dbReference>
<dbReference type="eggNOG" id="COG4771">
    <property type="taxonomic scope" value="Bacteria"/>
</dbReference>
<dbReference type="PANTHER" id="PTHR32552:SF81">
    <property type="entry name" value="TONB-DEPENDENT OUTER MEMBRANE RECEPTOR"/>
    <property type="match status" value="1"/>
</dbReference>
<sequence precursor="true">MKKLLIMLFTLVTAVVGFAEDTVKPDNLISLDTVTVTANKTKEDMQKIPDSVSVLTSVDISDRSINNTEDIFERIPNMHFTKMGQTGSSDQIASIRGITSFMTGGSVFGFYIDDVYQPLYDINFSDVERIEVLRGPQGTLYGRNTEAGVINIITKEPKNTWSADINTSYGSFNTKSLFVAGNGAIIRDKLFLRLTGKYSSSDGYFENDADRSDDVDKSKSFDGKLSLKYKPTSDLTIDFKSGYQEYDANYAEFALYDSVMDGDMKVNVDDPGDMSNNTYNSSLKIDYGMGKVRFTSITSAVRADTSNDNDLDFTQYKLMKLETSKDSKIFSQEFRLNSEDNSPLKWRTGAYLYSSEEKQNIDMSMFTYNVVSSQYGKTEKSSAALFGQMDYKIGKFVLTAGLRYENEHQEFDYEWSGGAMVGYTPVKGSAEEDFTALLPKAALMYNINDNSQSYISIAKGFKSGGFNISSEPGKSYDSEYTWNYEVGIKNKLAGGKLVVNAAAFYIDWSDMQVEQPSYPDYIIDNAAEATSKGLELEARFLPAAWLNLYGSFGYVDAEFDDYTLNGVDYSGKKITNSPDTTYSLGGVLRFMDHWFVNAEINGTGKIYYNAANSKEQTSYEIINAKVGYETERFDVYVWVDNLLDQAYATRAFEMSGNWYGRSGNPLTVGANVNLRF</sequence>
<keyword evidence="16" id="KW-0675">Receptor</keyword>
<keyword evidence="8 12" id="KW-0798">TonB box</keyword>
<feature type="domain" description="TonB-dependent receptor-like beta-barrel" evidence="14">
    <location>
        <begin position="256"/>
        <end position="642"/>
    </location>
</feature>
<keyword evidence="7" id="KW-0406">Ion transport</keyword>
<dbReference type="HOGENOM" id="CLU_008287_15_2_0"/>
<keyword evidence="2 11" id="KW-0813">Transport</keyword>
<proteinExistence type="inferred from homology"/>
<dbReference type="InterPro" id="IPR000531">
    <property type="entry name" value="Beta-barrel_TonB"/>
</dbReference>
<evidence type="ECO:0000313" key="17">
    <source>
        <dbReference type="Proteomes" id="UP000002012"/>
    </source>
</evidence>
<dbReference type="RefSeq" id="WP_013010267.1">
    <property type="nucleotide sequence ID" value="NC_013943.1"/>
</dbReference>
<keyword evidence="10 11" id="KW-0998">Cell outer membrane</keyword>
<keyword evidence="5 11" id="KW-0812">Transmembrane</keyword>
<evidence type="ECO:0000259" key="15">
    <source>
        <dbReference type="Pfam" id="PF07715"/>
    </source>
</evidence>
<dbReference type="InterPro" id="IPR012910">
    <property type="entry name" value="Plug_dom"/>
</dbReference>
<dbReference type="STRING" id="522772.Dacet_0958"/>
<dbReference type="PaxDb" id="522772-Dacet_0958"/>
<comment type="similarity">
    <text evidence="11 12">Belongs to the TonB-dependent receptor family.</text>
</comment>
<feature type="domain" description="TonB-dependent receptor plug" evidence="15">
    <location>
        <begin position="45"/>
        <end position="149"/>
    </location>
</feature>